<keyword evidence="5" id="KW-0136">Cellulose degradation</keyword>
<evidence type="ECO:0000256" key="3">
    <source>
        <dbReference type="ARBA" id="ARBA00012744"/>
    </source>
</evidence>
<dbReference type="InterPro" id="IPR033132">
    <property type="entry name" value="GH_1_N_CS"/>
</dbReference>
<evidence type="ECO:0000256" key="5">
    <source>
        <dbReference type="ARBA" id="ARBA00023001"/>
    </source>
</evidence>
<dbReference type="InterPro" id="IPR017853">
    <property type="entry name" value="GH"/>
</dbReference>
<evidence type="ECO:0000313" key="13">
    <source>
        <dbReference type="EMBL" id="RUO79218.1"/>
    </source>
</evidence>
<keyword evidence="6" id="KW-0119">Carbohydrate metabolism</keyword>
<dbReference type="PROSITE" id="PS00653">
    <property type="entry name" value="GLYCOSYL_HYDROL_F1_2"/>
    <property type="match status" value="1"/>
</dbReference>
<feature type="binding site" evidence="10">
    <location>
        <position position="138"/>
    </location>
    <ligand>
        <name>substrate</name>
    </ligand>
</feature>
<dbReference type="InterPro" id="IPR001360">
    <property type="entry name" value="Glyco_hydro_1"/>
</dbReference>
<dbReference type="EMBL" id="PIQG01000001">
    <property type="protein sequence ID" value="RUO79218.1"/>
    <property type="molecule type" value="Genomic_DNA"/>
</dbReference>
<evidence type="ECO:0000256" key="4">
    <source>
        <dbReference type="ARBA" id="ARBA00022801"/>
    </source>
</evidence>
<feature type="binding site" evidence="10">
    <location>
        <position position="414"/>
    </location>
    <ligand>
        <name>substrate</name>
    </ligand>
</feature>
<comment type="catalytic activity">
    <reaction evidence="1 12">
        <text>Hydrolysis of terminal, non-reducing beta-D-glucosyl residues with release of beta-D-glucose.</text>
        <dbReference type="EC" id="3.2.1.21"/>
    </reaction>
</comment>
<reference evidence="13 14" key="1">
    <citation type="journal article" date="2011" name="Front. Microbiol.">
        <title>Genomic signatures of strain selection and enhancement in Bacillus atrophaeus var. globigii, a historical biowarfare simulant.</title>
        <authorList>
            <person name="Gibbons H.S."/>
            <person name="Broomall S.M."/>
            <person name="McNew L.A."/>
            <person name="Daligault H."/>
            <person name="Chapman C."/>
            <person name="Bruce D."/>
            <person name="Karavis M."/>
            <person name="Krepps M."/>
            <person name="McGregor P.A."/>
            <person name="Hong C."/>
            <person name="Park K.H."/>
            <person name="Akmal A."/>
            <person name="Feldman A."/>
            <person name="Lin J.S."/>
            <person name="Chang W.E."/>
            <person name="Higgs B.W."/>
            <person name="Demirev P."/>
            <person name="Lindquist J."/>
            <person name="Liem A."/>
            <person name="Fochler E."/>
            <person name="Read T.D."/>
            <person name="Tapia R."/>
            <person name="Johnson S."/>
            <person name="Bishop-Lilly K.A."/>
            <person name="Detter C."/>
            <person name="Han C."/>
            <person name="Sozhamannan S."/>
            <person name="Rosenzweig C.N."/>
            <person name="Skowronski E.W."/>
        </authorList>
    </citation>
    <scope>NUCLEOTIDE SEQUENCE [LARGE SCALE GENOMIC DNA]</scope>
    <source>
        <strain evidence="13 14">PIT1</strain>
    </source>
</reference>
<feature type="binding site" evidence="10">
    <location>
        <position position="182"/>
    </location>
    <ligand>
        <name>substrate</name>
    </ligand>
</feature>
<dbReference type="InterPro" id="IPR017736">
    <property type="entry name" value="Glyco_hydro_1_beta-glucosidase"/>
</dbReference>
<dbReference type="PROSITE" id="PS00572">
    <property type="entry name" value="GLYCOSYL_HYDROL_F1_1"/>
    <property type="match status" value="1"/>
</dbReference>
<name>A0A432ZMX2_9GAMM</name>
<evidence type="ECO:0000313" key="14">
    <source>
        <dbReference type="Proteomes" id="UP000288279"/>
    </source>
</evidence>
<evidence type="ECO:0000256" key="11">
    <source>
        <dbReference type="PROSITE-ProRule" id="PRU10055"/>
    </source>
</evidence>
<dbReference type="GO" id="GO:0030245">
    <property type="term" value="P:cellulose catabolic process"/>
    <property type="evidence" value="ECO:0007669"/>
    <property type="project" value="UniProtKB-KW"/>
</dbReference>
<accession>A0A432ZMX2</accession>
<keyword evidence="8" id="KW-0624">Polysaccharide degradation</keyword>
<dbReference type="Pfam" id="PF00232">
    <property type="entry name" value="Glyco_hydro_1"/>
    <property type="match status" value="1"/>
</dbReference>
<evidence type="ECO:0000256" key="12">
    <source>
        <dbReference type="RuleBase" id="RU361175"/>
    </source>
</evidence>
<evidence type="ECO:0000256" key="1">
    <source>
        <dbReference type="ARBA" id="ARBA00000448"/>
    </source>
</evidence>
<proteinExistence type="inferred from homology"/>
<dbReference type="GO" id="GO:0008422">
    <property type="term" value="F:beta-glucosidase activity"/>
    <property type="evidence" value="ECO:0007669"/>
    <property type="project" value="UniProtKB-EC"/>
</dbReference>
<dbReference type="PANTHER" id="PTHR10353">
    <property type="entry name" value="GLYCOSYL HYDROLASE"/>
    <property type="match status" value="1"/>
</dbReference>
<feature type="binding site" evidence="10">
    <location>
        <begin position="421"/>
        <end position="422"/>
    </location>
    <ligand>
        <name>substrate</name>
    </ligand>
</feature>
<dbReference type="Proteomes" id="UP000288279">
    <property type="component" value="Unassembled WGS sequence"/>
</dbReference>
<feature type="binding site" evidence="10">
    <location>
        <position position="40"/>
    </location>
    <ligand>
        <name>substrate</name>
    </ligand>
</feature>
<dbReference type="PRINTS" id="PR00131">
    <property type="entry name" value="GLHYDRLASE1"/>
</dbReference>
<evidence type="ECO:0000256" key="7">
    <source>
        <dbReference type="ARBA" id="ARBA00023295"/>
    </source>
</evidence>
<dbReference type="FunFam" id="3.20.20.80:FF:000004">
    <property type="entry name" value="Beta-glucosidase 6-phospho-beta-glucosidase"/>
    <property type="match status" value="1"/>
</dbReference>
<protein>
    <recommendedName>
        <fullName evidence="3 12">Beta-glucosidase</fullName>
        <ecNumber evidence="3 12">3.2.1.21</ecNumber>
    </recommendedName>
</protein>
<keyword evidence="4 12" id="KW-0378">Hydrolase</keyword>
<dbReference type="PANTHER" id="PTHR10353:SF36">
    <property type="entry name" value="LP05116P"/>
    <property type="match status" value="1"/>
</dbReference>
<evidence type="ECO:0000256" key="10">
    <source>
        <dbReference type="PIRSR" id="PIRSR617736-2"/>
    </source>
</evidence>
<keyword evidence="7 12" id="KW-0326">Glycosidase</keyword>
<evidence type="ECO:0000256" key="8">
    <source>
        <dbReference type="ARBA" id="ARBA00023326"/>
    </source>
</evidence>
<evidence type="ECO:0000256" key="6">
    <source>
        <dbReference type="ARBA" id="ARBA00023277"/>
    </source>
</evidence>
<feature type="active site" description="Proton donor" evidence="9">
    <location>
        <position position="183"/>
    </location>
</feature>
<dbReference type="EC" id="3.2.1.21" evidence="3 12"/>
<dbReference type="AlphaFoldDB" id="A0A432ZMX2"/>
<dbReference type="InterPro" id="IPR018120">
    <property type="entry name" value="Glyco_hydro_1_AS"/>
</dbReference>
<gene>
    <name evidence="13" type="ORF">CWI83_01515</name>
</gene>
<dbReference type="OrthoDB" id="9765195at2"/>
<evidence type="ECO:0000256" key="2">
    <source>
        <dbReference type="ARBA" id="ARBA00010838"/>
    </source>
</evidence>
<comment type="caution">
    <text evidence="13">The sequence shown here is derived from an EMBL/GenBank/DDBJ whole genome shotgun (WGS) entry which is preliminary data.</text>
</comment>
<feature type="active site" description="Nucleophile" evidence="9 11">
    <location>
        <position position="368"/>
    </location>
</feature>
<dbReference type="Gene3D" id="3.20.20.80">
    <property type="entry name" value="Glycosidases"/>
    <property type="match status" value="1"/>
</dbReference>
<comment type="similarity">
    <text evidence="2 12">Belongs to the glycosyl hydrolase 1 family.</text>
</comment>
<dbReference type="NCBIfam" id="TIGR03356">
    <property type="entry name" value="BGL"/>
    <property type="match status" value="1"/>
</dbReference>
<feature type="binding site" evidence="10">
    <location>
        <position position="311"/>
    </location>
    <ligand>
        <name>substrate</name>
    </ligand>
</feature>
<sequence length="462" mass="51589">MTTNKVIKLNSANTPHLALPADSRLREADFIFGVATSAFQIEGGAETRESSIWDDFCQQPGRIKDGSDGIVACAHVERWQEDIELMQQLGVDAYRFSIAWGRVIRADGSVNPDGLGFYQALVAQLNNAGIKPFVTLYHWDLPSYLQAQGGWLNRQTAYAFASYAEVIAKALGDKVYSYTTLNEPFCSAYLGYEVGIHAPGESCQKQGRQVAHHLLLAHGLAMTHLRTHAPKAQHGIVLNCSPFHAASASPLDEKAAQQAHEYHNLWYLQPLLTGHYPKVMEQFNRANLPEIKPGDLTIIQQPLDFIGINYYTRHIVQATPSGWFEELPAPVDAELTAMGWEVYPQGLTEILMRLDQEFANLPPILITENGAAFADAVSSGTVADLDRIRYFQSHLNAVDQAARNSVKINGYFAWSLLDNFEWAEGYTKRFGLVYVDFTTQQRVLKQSALAYQQLLQSRHNQS</sequence>
<keyword evidence="14" id="KW-1185">Reference proteome</keyword>
<organism evidence="13 14">
    <name type="scientific">Pseudidiomarina taiwanensis</name>
    <dbReference type="NCBI Taxonomy" id="337250"/>
    <lineage>
        <taxon>Bacteria</taxon>
        <taxon>Pseudomonadati</taxon>
        <taxon>Pseudomonadota</taxon>
        <taxon>Gammaproteobacteria</taxon>
        <taxon>Alteromonadales</taxon>
        <taxon>Idiomarinaceae</taxon>
        <taxon>Pseudidiomarina</taxon>
    </lineage>
</organism>
<evidence type="ECO:0000256" key="9">
    <source>
        <dbReference type="PIRSR" id="PIRSR617736-1"/>
    </source>
</evidence>
<dbReference type="RefSeq" id="WP_126824750.1">
    <property type="nucleotide sequence ID" value="NZ_PIQG01000001.1"/>
</dbReference>
<dbReference type="SUPFAM" id="SSF51445">
    <property type="entry name" value="(Trans)glycosidases"/>
    <property type="match status" value="1"/>
</dbReference>